<protein>
    <submittedName>
        <fullName evidence="4">Conjugative transposon protein TraM</fullName>
    </submittedName>
</protein>
<organism evidence="4 5">
    <name type="scientific">Parabacteroides distasonis</name>
    <dbReference type="NCBI Taxonomy" id="823"/>
    <lineage>
        <taxon>Bacteria</taxon>
        <taxon>Pseudomonadati</taxon>
        <taxon>Bacteroidota</taxon>
        <taxon>Bacteroidia</taxon>
        <taxon>Bacteroidales</taxon>
        <taxon>Tannerellaceae</taxon>
        <taxon>Parabacteroides</taxon>
    </lineage>
</organism>
<gene>
    <name evidence="4" type="primary">traM</name>
    <name evidence="4" type="ORF">E5342_13985</name>
</gene>
<dbReference type="RefSeq" id="WP_135959599.1">
    <property type="nucleotide sequence ID" value="NZ_SRYM01000046.1"/>
</dbReference>
<keyword evidence="2" id="KW-0812">Transmembrane</keyword>
<dbReference type="InterPro" id="IPR055407">
    <property type="entry name" value="TraM_C"/>
</dbReference>
<feature type="region of interest" description="Disordered" evidence="1">
    <location>
        <begin position="96"/>
        <end position="142"/>
    </location>
</feature>
<name>A0A4S2EN72_PARDI</name>
<dbReference type="AlphaFoldDB" id="A0A4S2EN72"/>
<reference evidence="4 5" key="1">
    <citation type="submission" date="2019-04" db="EMBL/GenBank/DDBJ databases">
        <title>Microbes associate with the intestines of laboratory mice.</title>
        <authorList>
            <person name="Navarre W."/>
            <person name="Wong E."/>
            <person name="Huang K."/>
            <person name="Tropini C."/>
            <person name="Ng K."/>
            <person name="Yu B."/>
        </authorList>
    </citation>
    <scope>NUCLEOTIDE SEQUENCE [LARGE SCALE GENOMIC DNA]</scope>
    <source>
        <strain evidence="4 5">NM39_I3</strain>
    </source>
</reference>
<evidence type="ECO:0000313" key="4">
    <source>
        <dbReference type="EMBL" id="TGY55571.1"/>
    </source>
</evidence>
<sequence length="292" mass="32012">MDSVTKTKIILFSSLGILLLIIVGVCIAFMGGKSGTVEDNVNTSLRAQEQSDFALDDMLKANDGRPEYEKFGEYEQPAETKIQDPEILALQEQLRENQGGQPDTVQPKKRIAPKKKAAKKQPEPQQPPKPESRFFSSGKEENTGNTVEAIVSGDQKITDGSVIKLVTLHEIPLENGVILQKGSALFGVVKLEQDRISVTIQSVRIGNSIYDLKKQVYDRDGLPGIYVPLNIKAEATKEAAGEVVNDMNVTPYSSDVLSTSVNAVSSAAKSVFRKKNNQVIVTVKSNYKLYLK</sequence>
<dbReference type="EMBL" id="SRYM01000046">
    <property type="protein sequence ID" value="TGY55571.1"/>
    <property type="molecule type" value="Genomic_DNA"/>
</dbReference>
<evidence type="ECO:0000259" key="3">
    <source>
        <dbReference type="Pfam" id="PF12508"/>
    </source>
</evidence>
<evidence type="ECO:0000256" key="1">
    <source>
        <dbReference type="SAM" id="MobiDB-lite"/>
    </source>
</evidence>
<feature type="compositionally biased region" description="Basic residues" evidence="1">
    <location>
        <begin position="107"/>
        <end position="119"/>
    </location>
</feature>
<keyword evidence="2" id="KW-1133">Transmembrane helix</keyword>
<accession>A0A4S2EN72</accession>
<feature type="domain" description="Conjugative transposon TraM C-terminal" evidence="3">
    <location>
        <begin position="147"/>
        <end position="292"/>
    </location>
</feature>
<dbReference type="Proteomes" id="UP000310032">
    <property type="component" value="Unassembled WGS sequence"/>
</dbReference>
<dbReference type="Pfam" id="PF12508">
    <property type="entry name" value="Transposon_TraM"/>
    <property type="match status" value="1"/>
</dbReference>
<feature type="transmembrane region" description="Helical" evidence="2">
    <location>
        <begin position="9"/>
        <end position="30"/>
    </location>
</feature>
<evidence type="ECO:0000256" key="2">
    <source>
        <dbReference type="SAM" id="Phobius"/>
    </source>
</evidence>
<proteinExistence type="predicted"/>
<evidence type="ECO:0000313" key="5">
    <source>
        <dbReference type="Proteomes" id="UP000310032"/>
    </source>
</evidence>
<keyword evidence="2" id="KW-0472">Membrane</keyword>
<comment type="caution">
    <text evidence="4">The sequence shown here is derived from an EMBL/GenBank/DDBJ whole genome shotgun (WGS) entry which is preliminary data.</text>
</comment>